<sequence>MSPVTAAAAKKDQKKVATKFTIDVAGPANDEIFDAAAYEKYLNDRIKVEGRTGNLAGAVTVARTGNTTITVTVAPGTQFAKRYIKYLTKKFLKKNQLRDWLRVVATSKTSYTLRYFNIAGDDEDEE</sequence>
<evidence type="ECO:0000256" key="2">
    <source>
        <dbReference type="ARBA" id="ARBA00022980"/>
    </source>
</evidence>
<evidence type="ECO:0000256" key="3">
    <source>
        <dbReference type="ARBA" id="ARBA00023274"/>
    </source>
</evidence>
<organism evidence="4 5">
    <name type="scientific">Polyrhizophydium stewartii</name>
    <dbReference type="NCBI Taxonomy" id="2732419"/>
    <lineage>
        <taxon>Eukaryota</taxon>
        <taxon>Fungi</taxon>
        <taxon>Fungi incertae sedis</taxon>
        <taxon>Chytridiomycota</taxon>
        <taxon>Chytridiomycota incertae sedis</taxon>
        <taxon>Chytridiomycetes</taxon>
        <taxon>Rhizophydiales</taxon>
        <taxon>Rhizophydiales incertae sedis</taxon>
        <taxon>Polyrhizophydium</taxon>
    </lineage>
</organism>
<dbReference type="PANTHER" id="PTHR10064:SF31">
    <property type="entry name" value="LARGE RIBOSOMAL SUBUNIT PROTEIN EL22A-RELATED"/>
    <property type="match status" value="1"/>
</dbReference>
<dbReference type="InterPro" id="IPR002671">
    <property type="entry name" value="Ribosomal_eL22"/>
</dbReference>
<dbReference type="InterPro" id="IPR038526">
    <property type="entry name" value="Ribosomal_eL22_sf"/>
</dbReference>
<comment type="caution">
    <text evidence="4">The sequence shown here is derived from an EMBL/GenBank/DDBJ whole genome shotgun (WGS) entry which is preliminary data.</text>
</comment>
<accession>A0ABR4NHD1</accession>
<keyword evidence="5" id="KW-1185">Reference proteome</keyword>
<keyword evidence="2 4" id="KW-0689">Ribosomal protein</keyword>
<dbReference type="EMBL" id="JADGIZ020000005">
    <property type="protein sequence ID" value="KAL2918917.1"/>
    <property type="molecule type" value="Genomic_DNA"/>
</dbReference>
<comment type="similarity">
    <text evidence="1">Belongs to the eukaryotic ribosomal protein eL22 family.</text>
</comment>
<evidence type="ECO:0000313" key="5">
    <source>
        <dbReference type="Proteomes" id="UP001527925"/>
    </source>
</evidence>
<dbReference type="Proteomes" id="UP001527925">
    <property type="component" value="Unassembled WGS sequence"/>
</dbReference>
<dbReference type="Gene3D" id="3.30.1360.210">
    <property type="match status" value="1"/>
</dbReference>
<evidence type="ECO:0000256" key="1">
    <source>
        <dbReference type="ARBA" id="ARBA00007817"/>
    </source>
</evidence>
<reference evidence="4 5" key="1">
    <citation type="submission" date="2023-09" db="EMBL/GenBank/DDBJ databases">
        <title>Pangenome analysis of Batrachochytrium dendrobatidis and related Chytrids.</title>
        <authorList>
            <person name="Yacoub M.N."/>
            <person name="Stajich J.E."/>
            <person name="James T.Y."/>
        </authorList>
    </citation>
    <scope>NUCLEOTIDE SEQUENCE [LARGE SCALE GENOMIC DNA]</scope>
    <source>
        <strain evidence="4 5">JEL0888</strain>
    </source>
</reference>
<dbReference type="Pfam" id="PF01776">
    <property type="entry name" value="Ribosomal_L22e"/>
    <property type="match status" value="1"/>
</dbReference>
<name>A0ABR4NHD1_9FUNG</name>
<gene>
    <name evidence="4" type="primary">rpl22</name>
    <name evidence="4" type="ORF">HK105_201751</name>
</gene>
<proteinExistence type="inferred from homology"/>
<dbReference type="PANTHER" id="PTHR10064">
    <property type="entry name" value="60S RIBOSOMAL PROTEIN L22"/>
    <property type="match status" value="1"/>
</dbReference>
<keyword evidence="3" id="KW-0687">Ribonucleoprotein</keyword>
<evidence type="ECO:0000313" key="4">
    <source>
        <dbReference type="EMBL" id="KAL2918917.1"/>
    </source>
</evidence>
<protein>
    <submittedName>
        <fullName evidence="4">60S ribosomal protein L22</fullName>
    </submittedName>
</protein>
<dbReference type="GO" id="GO:0005840">
    <property type="term" value="C:ribosome"/>
    <property type="evidence" value="ECO:0007669"/>
    <property type="project" value="UniProtKB-KW"/>
</dbReference>